<dbReference type="CTD" id="20198335"/>
<dbReference type="EnsemblMetazoa" id="HelroT159493">
    <property type="protein sequence ID" value="HelroP159493"/>
    <property type="gene ID" value="HelroG159493"/>
</dbReference>
<keyword evidence="5" id="KW-1185">Reference proteome</keyword>
<evidence type="ECO:0000313" key="4">
    <source>
        <dbReference type="EnsemblMetazoa" id="HelroP159493"/>
    </source>
</evidence>
<feature type="compositionally biased region" description="Basic and acidic residues" evidence="1">
    <location>
        <begin position="728"/>
        <end position="739"/>
    </location>
</feature>
<reference evidence="4" key="3">
    <citation type="submission" date="2015-06" db="UniProtKB">
        <authorList>
            <consortium name="EnsemblMetazoa"/>
        </authorList>
    </citation>
    <scope>IDENTIFICATION</scope>
</reference>
<dbReference type="HOGENOM" id="CLU_283176_0_0_1"/>
<evidence type="ECO:0000256" key="2">
    <source>
        <dbReference type="SAM" id="Phobius"/>
    </source>
</evidence>
<dbReference type="InParanoid" id="T1EP35"/>
<feature type="compositionally biased region" description="Low complexity" evidence="1">
    <location>
        <begin position="809"/>
        <end position="831"/>
    </location>
</feature>
<feature type="transmembrane region" description="Helical" evidence="2">
    <location>
        <begin position="435"/>
        <end position="458"/>
    </location>
</feature>
<dbReference type="GeneID" id="20198335"/>
<feature type="region of interest" description="Disordered" evidence="1">
    <location>
        <begin position="717"/>
        <end position="743"/>
    </location>
</feature>
<gene>
    <name evidence="4" type="primary">20198335</name>
    <name evidence="3" type="ORF">HELRODRAFT_159493</name>
</gene>
<organism evidence="4 5">
    <name type="scientific">Helobdella robusta</name>
    <name type="common">Californian leech</name>
    <dbReference type="NCBI Taxonomy" id="6412"/>
    <lineage>
        <taxon>Eukaryota</taxon>
        <taxon>Metazoa</taxon>
        <taxon>Spiralia</taxon>
        <taxon>Lophotrochozoa</taxon>
        <taxon>Annelida</taxon>
        <taxon>Clitellata</taxon>
        <taxon>Hirudinea</taxon>
        <taxon>Rhynchobdellida</taxon>
        <taxon>Glossiphoniidae</taxon>
        <taxon>Helobdella</taxon>
    </lineage>
</organism>
<feature type="region of interest" description="Disordered" evidence="1">
    <location>
        <begin position="803"/>
        <end position="832"/>
    </location>
</feature>
<dbReference type="EMBL" id="AMQM01000258">
    <property type="status" value="NOT_ANNOTATED_CDS"/>
    <property type="molecule type" value="Genomic_DNA"/>
</dbReference>
<dbReference type="RefSeq" id="XP_009009626.1">
    <property type="nucleotide sequence ID" value="XM_009011378.1"/>
</dbReference>
<reference evidence="5" key="1">
    <citation type="submission" date="2012-12" db="EMBL/GenBank/DDBJ databases">
        <authorList>
            <person name="Hellsten U."/>
            <person name="Grimwood J."/>
            <person name="Chapman J.A."/>
            <person name="Shapiro H."/>
            <person name="Aerts A."/>
            <person name="Otillar R.P."/>
            <person name="Terry A.Y."/>
            <person name="Boore J.L."/>
            <person name="Simakov O."/>
            <person name="Marletaz F."/>
            <person name="Cho S.-J."/>
            <person name="Edsinger-Gonzales E."/>
            <person name="Havlak P."/>
            <person name="Kuo D.-H."/>
            <person name="Larsson T."/>
            <person name="Lv J."/>
            <person name="Arendt D."/>
            <person name="Savage R."/>
            <person name="Osoegawa K."/>
            <person name="de Jong P."/>
            <person name="Lindberg D.R."/>
            <person name="Seaver E.C."/>
            <person name="Weisblat D.A."/>
            <person name="Putnam N.H."/>
            <person name="Grigoriev I.V."/>
            <person name="Rokhsar D.S."/>
        </authorList>
    </citation>
    <scope>NUCLEOTIDE SEQUENCE</scope>
</reference>
<keyword evidence="2" id="KW-1133">Transmembrane helix</keyword>
<evidence type="ECO:0008006" key="6">
    <source>
        <dbReference type="Google" id="ProtNLM"/>
    </source>
</evidence>
<accession>T1EP35</accession>
<keyword evidence="2" id="KW-0812">Transmembrane</keyword>
<evidence type="ECO:0000256" key="1">
    <source>
        <dbReference type="SAM" id="MobiDB-lite"/>
    </source>
</evidence>
<dbReference type="AlphaFoldDB" id="T1EP35"/>
<feature type="region of interest" description="Disordered" evidence="1">
    <location>
        <begin position="495"/>
        <end position="544"/>
    </location>
</feature>
<dbReference type="Proteomes" id="UP000015101">
    <property type="component" value="Unassembled WGS sequence"/>
</dbReference>
<dbReference type="EMBL" id="KB095811">
    <property type="protein sequence ID" value="ESO12906.1"/>
    <property type="molecule type" value="Genomic_DNA"/>
</dbReference>
<proteinExistence type="predicted"/>
<dbReference type="KEGG" id="hro:HELRODRAFT_159493"/>
<evidence type="ECO:0000313" key="5">
    <source>
        <dbReference type="Proteomes" id="UP000015101"/>
    </source>
</evidence>
<keyword evidence="2" id="KW-0472">Membrane</keyword>
<feature type="transmembrane region" description="Helical" evidence="2">
    <location>
        <begin position="401"/>
        <end position="423"/>
    </location>
</feature>
<protein>
    <recommendedName>
        <fullName evidence="6">Fibronectin type-III domain-containing protein</fullName>
    </recommendedName>
</protein>
<sequence length="1101" mass="123125">MGSCGRVVSVSVYHSHDPGSNSAVFAGHMSFSKMFTFQTLNAFPCMSPIVTSFSVTKNKKNTGFDIYWKRIPEKYYCGEPLHYVLAFSTKVNLNNNNYTMQDARILPDDVWSKQVEVSSNDAHHQISFNFLMDLNGTNQRVVMIVASRNDAGYRLRDANILQLPLVTTALAFQNIDSKLSLVVEKVNDTYIGISFLIDDDNYHFKDIVSSSSPSSLPSALSQNYELVLYKCPSLRDDVCQKEMTWQSFPKEDIEVRIISPRYSGYKAAKAQNLPRQISIQTYAEYDANFKYGVSLFKNKESQKTFWFQKLYSFSATIASPTHLMIEKLRVGEKGEDVEIKWWYDQENCIQCAYVHTFILNYCIIVTDETSCVGKPTRVIIDSIPNSVNSLLLKELKFGSRYLFTMTSQAMSGASDIPATYLYITDLHYDWTKSNYLAVVISVLVVIAVLLLIGFYFVCRACKRCRRKFRENVGIALPNDSYHIIYKQNESVPLNSGELVSDSKEANHGSKYRRHRNSSNNSEEEEEEDDNRNTDGYSKISGKKNVPVSNNAVHLKGQGDDKLGYITMSDEDSKNLAYVKNASSVSKSNYLGLSEVINDALLSYNDSVASIPASLNDIIDDDDDDDDDDWKLPRIVINQRFDGFQFSNFALDRKQVNADVSEPIVNNINNQIASVDDEKVKGDDADVDYAVIASAGVRDDNKNNNVDVISPVNISKSTNISSSTVSNDNHTDDKHAEDNNNCKNDTTEVNYAIFPLLGSSSNNNNPLAEQRPSTNPISEYCKIPLVHDINSYAVLSSDQILYPTKQQPYDNNHNGDNDGDGSSSSNNNNNNNFIFSNGMDKVSNNLNLGDQGLEYVLNNDISLASVYNGVRENVGNYSNNDITMTNYNSVNNNKNNETDNDTNVNYTSITSPANYIIHNNNVHNFNDHDDIDYDDHCPDDDDNYYDDHKDDNNHNSKSCEINRNMSKNMSNESNNGNCYISYKRDVDINNILNNNINNNNSKKNIVNNNDINYEATPHYITTTSLTKTSPPSSLTSPTSSQFSSSSSSSVPGQSLSSLSSPTSTQESSTLSLASGPRLISPITSDYVTLGGSITLIHNDNIC</sequence>
<reference evidence="3 5" key="2">
    <citation type="journal article" date="2013" name="Nature">
        <title>Insights into bilaterian evolution from three spiralian genomes.</title>
        <authorList>
            <person name="Simakov O."/>
            <person name="Marletaz F."/>
            <person name="Cho S.J."/>
            <person name="Edsinger-Gonzales E."/>
            <person name="Havlak P."/>
            <person name="Hellsten U."/>
            <person name="Kuo D.H."/>
            <person name="Larsson T."/>
            <person name="Lv J."/>
            <person name="Arendt D."/>
            <person name="Savage R."/>
            <person name="Osoegawa K."/>
            <person name="de Jong P."/>
            <person name="Grimwood J."/>
            <person name="Chapman J.A."/>
            <person name="Shapiro H."/>
            <person name="Aerts A."/>
            <person name="Otillar R.P."/>
            <person name="Terry A.Y."/>
            <person name="Boore J.L."/>
            <person name="Grigoriev I.V."/>
            <person name="Lindberg D.R."/>
            <person name="Seaver E.C."/>
            <person name="Weisblat D.A."/>
            <person name="Putnam N.H."/>
            <person name="Rokhsar D.S."/>
        </authorList>
    </citation>
    <scope>NUCLEOTIDE SEQUENCE</scope>
</reference>
<feature type="region of interest" description="Disordered" evidence="1">
    <location>
        <begin position="1022"/>
        <end position="1072"/>
    </location>
</feature>
<name>T1EP35_HELRO</name>
<evidence type="ECO:0000313" key="3">
    <source>
        <dbReference type="EMBL" id="ESO12906.1"/>
    </source>
</evidence>